<proteinExistence type="predicted"/>
<gene>
    <name evidence="2" type="ORF">H6G94_32045</name>
</gene>
<protein>
    <recommendedName>
        <fullName evidence="4">Conjugal transfer protein</fullName>
    </recommendedName>
</protein>
<evidence type="ECO:0008006" key="4">
    <source>
        <dbReference type="Google" id="ProtNLM"/>
    </source>
</evidence>
<accession>A0ABR8HIY6</accession>
<keyword evidence="1" id="KW-1133">Transmembrane helix</keyword>
<dbReference type="Proteomes" id="UP000606396">
    <property type="component" value="Unassembled WGS sequence"/>
</dbReference>
<dbReference type="EMBL" id="JACJTC010000032">
    <property type="protein sequence ID" value="MBD2615829.1"/>
    <property type="molecule type" value="Genomic_DNA"/>
</dbReference>
<keyword evidence="3" id="KW-1185">Reference proteome</keyword>
<organism evidence="2 3">
    <name type="scientific">Nostoc punctiforme FACHB-252</name>
    <dbReference type="NCBI Taxonomy" id="1357509"/>
    <lineage>
        <taxon>Bacteria</taxon>
        <taxon>Bacillati</taxon>
        <taxon>Cyanobacteriota</taxon>
        <taxon>Cyanophyceae</taxon>
        <taxon>Nostocales</taxon>
        <taxon>Nostocaceae</taxon>
        <taxon>Nostoc</taxon>
    </lineage>
</organism>
<feature type="transmembrane region" description="Helical" evidence="1">
    <location>
        <begin position="28"/>
        <end position="46"/>
    </location>
</feature>
<sequence length="114" mass="13214">MPEKHVFRTVNRILGERPRLGPFPADQIFPWTLIAVGNVFIFNYLLKTSWLGTGLSIAWGWGSWWTISTNKDFFGKFVSVPRISRGYMKFQSIQQRSEVGSRRSEVGSRNKNQF</sequence>
<evidence type="ECO:0000313" key="3">
    <source>
        <dbReference type="Proteomes" id="UP000606396"/>
    </source>
</evidence>
<dbReference type="RefSeq" id="WP_190952373.1">
    <property type="nucleotide sequence ID" value="NZ_JACJTC010000032.1"/>
</dbReference>
<name>A0ABR8HIY6_NOSPU</name>
<keyword evidence="1" id="KW-0472">Membrane</keyword>
<evidence type="ECO:0000256" key="1">
    <source>
        <dbReference type="SAM" id="Phobius"/>
    </source>
</evidence>
<keyword evidence="1" id="KW-0812">Transmembrane</keyword>
<reference evidence="2 3" key="1">
    <citation type="journal article" date="2020" name="ISME J.">
        <title>Comparative genomics reveals insights into cyanobacterial evolution and habitat adaptation.</title>
        <authorList>
            <person name="Chen M.Y."/>
            <person name="Teng W.K."/>
            <person name="Zhao L."/>
            <person name="Hu C.X."/>
            <person name="Zhou Y.K."/>
            <person name="Han B.P."/>
            <person name="Song L.R."/>
            <person name="Shu W.S."/>
        </authorList>
    </citation>
    <scope>NUCLEOTIDE SEQUENCE [LARGE SCALE GENOMIC DNA]</scope>
    <source>
        <strain evidence="2 3">FACHB-252</strain>
    </source>
</reference>
<evidence type="ECO:0000313" key="2">
    <source>
        <dbReference type="EMBL" id="MBD2615829.1"/>
    </source>
</evidence>
<comment type="caution">
    <text evidence="2">The sequence shown here is derived from an EMBL/GenBank/DDBJ whole genome shotgun (WGS) entry which is preliminary data.</text>
</comment>